<dbReference type="Proteomes" id="UP000002872">
    <property type="component" value="Unassembled WGS sequence"/>
</dbReference>
<dbReference type="InParanoid" id="I3EGZ4"/>
<accession>I3EGZ4</accession>
<dbReference type="VEuPathDB" id="MicrosporidiaDB:NEQG_01181"/>
<name>I3EGZ4_NEMP3</name>
<evidence type="ECO:0000256" key="1">
    <source>
        <dbReference type="SAM" id="Phobius"/>
    </source>
</evidence>
<protein>
    <submittedName>
        <fullName evidence="2">Uncharacterized protein</fullName>
    </submittedName>
</protein>
<evidence type="ECO:0000313" key="2">
    <source>
        <dbReference type="EMBL" id="EIJ88491.1"/>
    </source>
</evidence>
<keyword evidence="3" id="KW-1185">Reference proteome</keyword>
<dbReference type="EMBL" id="GL870878">
    <property type="protein sequence ID" value="EIJ88491.1"/>
    <property type="molecule type" value="Genomic_DNA"/>
</dbReference>
<keyword evidence="1" id="KW-0812">Transmembrane</keyword>
<dbReference type="AlphaFoldDB" id="I3EGZ4"/>
<proteinExistence type="predicted"/>
<reference evidence="2" key="1">
    <citation type="submission" date="2011-01" db="EMBL/GenBank/DDBJ databases">
        <title>The Genome Sequence of Nematocida parisii strain ERTm3.</title>
        <authorList>
            <consortium name="The Broad Institute Genome Sequencing Platform"/>
            <consortium name="The Broad Institute Genome Sequencing Center for Infectious Disease"/>
            <person name="Cuomo C."/>
            <person name="Troemel E."/>
            <person name="Young S.K."/>
            <person name="Zeng Q."/>
            <person name="Gargeya S."/>
            <person name="Fitzgerald M."/>
            <person name="Haas B."/>
            <person name="Abouelleil A."/>
            <person name="Alvarado L."/>
            <person name="Arachchi H.M."/>
            <person name="Berlin A."/>
            <person name="Chapman S.B."/>
            <person name="Gearin G."/>
            <person name="Goldberg J."/>
            <person name="Griggs A."/>
            <person name="Gujja S."/>
            <person name="Hansen M."/>
            <person name="Heiman D."/>
            <person name="Howarth C."/>
            <person name="Larimer J."/>
            <person name="Lui A."/>
            <person name="MacDonald P.J.P."/>
            <person name="McCowen C."/>
            <person name="Montmayeur A."/>
            <person name="Murphy C."/>
            <person name="Neiman D."/>
            <person name="Pearson M."/>
            <person name="Priest M."/>
            <person name="Roberts A."/>
            <person name="Saif S."/>
            <person name="Shea T."/>
            <person name="Sisk P."/>
            <person name="Stolte C."/>
            <person name="Sykes S."/>
            <person name="Wortman J."/>
            <person name="Nusbaum C."/>
            <person name="Birren B."/>
        </authorList>
    </citation>
    <scope>NUCLEOTIDE SEQUENCE</scope>
    <source>
        <strain evidence="2">ERTm3</strain>
    </source>
</reference>
<dbReference type="HOGENOM" id="CLU_199230_0_0_1"/>
<sequence length="63" mass="7958">MDLKEEYIRLILKYTIYVIRNTIIIYGLFRFSRLRWYSFCLEGLLIERIFNKILYKYLRKANR</sequence>
<keyword evidence="1" id="KW-1133">Transmembrane helix</keyword>
<organism evidence="2 3">
    <name type="scientific">Nematocida parisii (strain ERTm3)</name>
    <name type="common">Nematode killer fungus</name>
    <dbReference type="NCBI Taxonomy" id="935791"/>
    <lineage>
        <taxon>Eukaryota</taxon>
        <taxon>Fungi</taxon>
        <taxon>Fungi incertae sedis</taxon>
        <taxon>Microsporidia</taxon>
        <taxon>Nematocida</taxon>
    </lineage>
</organism>
<keyword evidence="1" id="KW-0472">Membrane</keyword>
<gene>
    <name evidence="2" type="ORF">NEQG_01181</name>
</gene>
<feature type="transmembrane region" description="Helical" evidence="1">
    <location>
        <begin position="12"/>
        <end position="29"/>
    </location>
</feature>
<evidence type="ECO:0000313" key="3">
    <source>
        <dbReference type="Proteomes" id="UP000002872"/>
    </source>
</evidence>